<protein>
    <submittedName>
        <fullName evidence="1">40107_t:CDS:1</fullName>
    </submittedName>
</protein>
<feature type="non-terminal residue" evidence="1">
    <location>
        <position position="53"/>
    </location>
</feature>
<dbReference type="InterPro" id="IPR016193">
    <property type="entry name" value="Cytidine_deaminase-like"/>
</dbReference>
<feature type="non-terminal residue" evidence="1">
    <location>
        <position position="1"/>
    </location>
</feature>
<dbReference type="SUPFAM" id="SSF53927">
    <property type="entry name" value="Cytidine deaminase-like"/>
    <property type="match status" value="1"/>
</dbReference>
<name>A0ABN7WYC1_GIGMA</name>
<gene>
    <name evidence="1" type="ORF">GMARGA_LOCUS36417</name>
</gene>
<reference evidence="1 2" key="1">
    <citation type="submission" date="2021-06" db="EMBL/GenBank/DDBJ databases">
        <authorList>
            <person name="Kallberg Y."/>
            <person name="Tangrot J."/>
            <person name="Rosling A."/>
        </authorList>
    </citation>
    <scope>NUCLEOTIDE SEQUENCE [LARGE SCALE GENOMIC DNA]</scope>
    <source>
        <strain evidence="1 2">120-4 pot B 10/14</strain>
    </source>
</reference>
<dbReference type="Proteomes" id="UP000789901">
    <property type="component" value="Unassembled WGS sequence"/>
</dbReference>
<dbReference type="EMBL" id="CAJVQB010071613">
    <property type="protein sequence ID" value="CAG8843206.1"/>
    <property type="molecule type" value="Genomic_DNA"/>
</dbReference>
<sequence length="53" mass="5833">DLEHTSLESNFNTIPELLTSKKRVALSSDVFLPFLDNIYQAHQSGADSIADPS</sequence>
<evidence type="ECO:0000313" key="1">
    <source>
        <dbReference type="EMBL" id="CAG8843206.1"/>
    </source>
</evidence>
<dbReference type="Gene3D" id="3.40.140.20">
    <property type="match status" value="1"/>
</dbReference>
<accession>A0ABN7WYC1</accession>
<organism evidence="1 2">
    <name type="scientific">Gigaspora margarita</name>
    <dbReference type="NCBI Taxonomy" id="4874"/>
    <lineage>
        <taxon>Eukaryota</taxon>
        <taxon>Fungi</taxon>
        <taxon>Fungi incertae sedis</taxon>
        <taxon>Mucoromycota</taxon>
        <taxon>Glomeromycotina</taxon>
        <taxon>Glomeromycetes</taxon>
        <taxon>Diversisporales</taxon>
        <taxon>Gigasporaceae</taxon>
        <taxon>Gigaspora</taxon>
    </lineage>
</organism>
<proteinExistence type="predicted"/>
<evidence type="ECO:0000313" key="2">
    <source>
        <dbReference type="Proteomes" id="UP000789901"/>
    </source>
</evidence>
<comment type="caution">
    <text evidence="1">The sequence shown here is derived from an EMBL/GenBank/DDBJ whole genome shotgun (WGS) entry which is preliminary data.</text>
</comment>
<dbReference type="InterPro" id="IPR024051">
    <property type="entry name" value="AICAR_Tfase_dup_dom_sf"/>
</dbReference>
<keyword evidence="2" id="KW-1185">Reference proteome</keyword>